<evidence type="ECO:0000256" key="4">
    <source>
        <dbReference type="ARBA" id="ARBA00023125"/>
    </source>
</evidence>
<proteinExistence type="predicted"/>
<feature type="domain" description="Zn(2)-C6 fungal-type" evidence="8">
    <location>
        <begin position="34"/>
        <end position="63"/>
    </location>
</feature>
<dbReference type="SUPFAM" id="SSF57701">
    <property type="entry name" value="Zn2/Cys6 DNA-binding domain"/>
    <property type="match status" value="1"/>
</dbReference>
<keyword evidence="5" id="KW-0804">Transcription</keyword>
<sequence length="732" mass="83052">MGFTIDLCHQGKGKINMMAAEDVASPRPRRPPVVCDQCRIRKLKCDRKFPCNRCLKSVDKRVCAYTKAPRPRDLPVSSTESTVLRQPVPIAPPDTSLGLPPGREQNLNPEDPQSQRIVLDENKASELFPSWCYHGQGSWQSLLRRMDGFYDYVHQAIVSIPSTLQAHNDIVNKITRIPRQDVPPLRRAEWTYLCSLIPQHDTATELIKNYETFWEVKFRIIYMPTFWEEYHHLRQDPSTTALEYPAKLLLVLLLGYQLQHAGENTPSSEREILPRHTALLWLQAVESWLFTHLDVIKPTLGLIQVLCLLALPTRPLTTNNWHSYATTGYLMKLAVVMGLHTDPGKLAHISATETELRRRLWATIMEIEISNSLDRGLAPMFTLEMFDTLAPANLNDQDLEEGCLGAAANLPTDCWFQITLLQSLPLRLEVCQALTSRKCELTYQKVLDFDTELNKALSHLHSTSKDMVPMHPSLLQDRWRARTTILDLHIRRCLLAVHQTFVIYPKDQKMFHYSRMACLDSASVFLSAQDTLVHEELTSSLLLSTQLHAFILTCFLLMQHAVPESFASQGSLSSMCTSWIQTLLEKSRDAGAKSIYTYKRGLKEYTIQCFLLPYSICRRSSTSCPDRMEAASQRYGDVCSAFSHSLDPVNSQDNTTLSSPTLVDPRPRSLSDFLQDQPSVPTLHEDISWNTPNSVGSNEYSLGIDTSIADFLLGVLGEHDDATHLYNYANHV</sequence>
<dbReference type="CDD" id="cd00067">
    <property type="entry name" value="GAL4"/>
    <property type="match status" value="1"/>
</dbReference>
<dbReference type="PROSITE" id="PS00463">
    <property type="entry name" value="ZN2_CY6_FUNGAL_1"/>
    <property type="match status" value="1"/>
</dbReference>
<dbReference type="Pfam" id="PF00172">
    <property type="entry name" value="Zn_clus"/>
    <property type="match status" value="1"/>
</dbReference>
<evidence type="ECO:0000313" key="10">
    <source>
        <dbReference type="Proteomes" id="UP000826661"/>
    </source>
</evidence>
<dbReference type="Pfam" id="PF04082">
    <property type="entry name" value="Fungal_trans"/>
    <property type="match status" value="1"/>
</dbReference>
<dbReference type="InterPro" id="IPR007219">
    <property type="entry name" value="XnlR_reg_dom"/>
</dbReference>
<dbReference type="Gene3D" id="4.10.240.10">
    <property type="entry name" value="Zn(2)-C6 fungal-type DNA-binding domain"/>
    <property type="match status" value="1"/>
</dbReference>
<evidence type="ECO:0000259" key="8">
    <source>
        <dbReference type="PROSITE" id="PS00463"/>
    </source>
</evidence>
<organism evidence="9 10">
    <name type="scientific">Trichoderma simmonsii</name>
    <dbReference type="NCBI Taxonomy" id="1491479"/>
    <lineage>
        <taxon>Eukaryota</taxon>
        <taxon>Fungi</taxon>
        <taxon>Dikarya</taxon>
        <taxon>Ascomycota</taxon>
        <taxon>Pezizomycotina</taxon>
        <taxon>Sordariomycetes</taxon>
        <taxon>Hypocreomycetidae</taxon>
        <taxon>Hypocreales</taxon>
        <taxon>Hypocreaceae</taxon>
        <taxon>Trichoderma</taxon>
    </lineage>
</organism>
<dbReference type="GO" id="GO:0005634">
    <property type="term" value="C:nucleus"/>
    <property type="evidence" value="ECO:0007669"/>
    <property type="project" value="TreeGrafter"/>
</dbReference>
<dbReference type="GO" id="GO:0001228">
    <property type="term" value="F:DNA-binding transcription activator activity, RNA polymerase II-specific"/>
    <property type="evidence" value="ECO:0007669"/>
    <property type="project" value="TreeGrafter"/>
</dbReference>
<dbReference type="EMBL" id="CP075865">
    <property type="protein sequence ID" value="QYS97859.1"/>
    <property type="molecule type" value="Genomic_DNA"/>
</dbReference>
<keyword evidence="2" id="KW-0862">Zinc</keyword>
<keyword evidence="6" id="KW-0539">Nucleus</keyword>
<accession>A0A8G0PG02</accession>
<dbReference type="InterPro" id="IPR001138">
    <property type="entry name" value="Zn2Cys6_DnaBD"/>
</dbReference>
<evidence type="ECO:0000256" key="3">
    <source>
        <dbReference type="ARBA" id="ARBA00023015"/>
    </source>
</evidence>
<keyword evidence="1" id="KW-0479">Metal-binding</keyword>
<dbReference type="InterPro" id="IPR051430">
    <property type="entry name" value="Fungal_TF_Env_Response"/>
</dbReference>
<keyword evidence="4" id="KW-0238">DNA-binding</keyword>
<evidence type="ECO:0000256" key="6">
    <source>
        <dbReference type="ARBA" id="ARBA00023242"/>
    </source>
</evidence>
<reference evidence="9 10" key="1">
    <citation type="journal article" date="2021" name="BMC Genomics">
        <title>Telomere-to-telomere genome assembly of asparaginase-producing Trichoderma simmonsii.</title>
        <authorList>
            <person name="Chung D."/>
            <person name="Kwon Y.M."/>
            <person name="Yang Y."/>
        </authorList>
    </citation>
    <scope>NUCLEOTIDE SEQUENCE [LARGE SCALE GENOMIC DNA]</scope>
    <source>
        <strain evidence="9 10">GH-Sj1</strain>
    </source>
</reference>
<protein>
    <submittedName>
        <fullName evidence="9">Fungal_trans domain-containing protein</fullName>
    </submittedName>
</protein>
<dbReference type="PANTHER" id="PTHR31944:SF131">
    <property type="entry name" value="HEME-RESPONSIVE ZINC FINGER TRANSCRIPTION FACTOR HAP1"/>
    <property type="match status" value="1"/>
</dbReference>
<keyword evidence="3" id="KW-0805">Transcription regulation</keyword>
<name>A0A8G0PG02_9HYPO</name>
<feature type="region of interest" description="Disordered" evidence="7">
    <location>
        <begin position="71"/>
        <end position="112"/>
    </location>
</feature>
<dbReference type="PANTHER" id="PTHR31944">
    <property type="entry name" value="HEME-RESPONSIVE ZINC FINGER TRANSCRIPTION FACTOR HAP1"/>
    <property type="match status" value="1"/>
</dbReference>
<dbReference type="SMART" id="SM00066">
    <property type="entry name" value="GAL4"/>
    <property type="match status" value="1"/>
</dbReference>
<evidence type="ECO:0000256" key="7">
    <source>
        <dbReference type="SAM" id="MobiDB-lite"/>
    </source>
</evidence>
<dbReference type="CDD" id="cd12148">
    <property type="entry name" value="fungal_TF_MHR"/>
    <property type="match status" value="1"/>
</dbReference>
<dbReference type="SMART" id="SM00906">
    <property type="entry name" value="Fungal_trans"/>
    <property type="match status" value="1"/>
</dbReference>
<evidence type="ECO:0000256" key="2">
    <source>
        <dbReference type="ARBA" id="ARBA00022833"/>
    </source>
</evidence>
<evidence type="ECO:0000313" key="9">
    <source>
        <dbReference type="EMBL" id="QYS97859.1"/>
    </source>
</evidence>
<evidence type="ECO:0000256" key="5">
    <source>
        <dbReference type="ARBA" id="ARBA00023163"/>
    </source>
</evidence>
<dbReference type="GO" id="GO:0008270">
    <property type="term" value="F:zinc ion binding"/>
    <property type="evidence" value="ECO:0007669"/>
    <property type="project" value="InterPro"/>
</dbReference>
<evidence type="ECO:0000256" key="1">
    <source>
        <dbReference type="ARBA" id="ARBA00022723"/>
    </source>
</evidence>
<dbReference type="InterPro" id="IPR036864">
    <property type="entry name" value="Zn2-C6_fun-type_DNA-bd_sf"/>
</dbReference>
<dbReference type="GO" id="GO:0000978">
    <property type="term" value="F:RNA polymerase II cis-regulatory region sequence-specific DNA binding"/>
    <property type="evidence" value="ECO:0007669"/>
    <property type="project" value="TreeGrafter"/>
</dbReference>
<dbReference type="Proteomes" id="UP000826661">
    <property type="component" value="Chromosome II"/>
</dbReference>
<dbReference type="GO" id="GO:0006351">
    <property type="term" value="P:DNA-templated transcription"/>
    <property type="evidence" value="ECO:0007669"/>
    <property type="project" value="InterPro"/>
</dbReference>
<gene>
    <name evidence="9" type="ORF">H0G86_005068</name>
</gene>
<keyword evidence="10" id="KW-1185">Reference proteome</keyword>
<dbReference type="AlphaFoldDB" id="A0A8G0PG02"/>